<comment type="catalytic activity">
    <reaction evidence="12">
        <text>O-phospho-D-serine + H2O = D-serine + phosphate</text>
        <dbReference type="Rhea" id="RHEA:24873"/>
        <dbReference type="ChEBI" id="CHEBI:15377"/>
        <dbReference type="ChEBI" id="CHEBI:35247"/>
        <dbReference type="ChEBI" id="CHEBI:43474"/>
        <dbReference type="ChEBI" id="CHEBI:58680"/>
        <dbReference type="EC" id="3.1.3.3"/>
    </reaction>
</comment>
<comment type="caution">
    <text evidence="14">The sequence shown here is derived from an EMBL/GenBank/DDBJ whole genome shotgun (WGS) entry which is preliminary data.</text>
</comment>
<evidence type="ECO:0000256" key="13">
    <source>
        <dbReference type="PIRSR" id="PIRSR604469-1"/>
    </source>
</evidence>
<dbReference type="SFLD" id="SFLDG01137">
    <property type="entry name" value="C1.6.1:_Phosphoserine_Phosphat"/>
    <property type="match status" value="1"/>
</dbReference>
<evidence type="ECO:0000256" key="7">
    <source>
        <dbReference type="ARBA" id="ARBA00022801"/>
    </source>
</evidence>
<comment type="catalytic activity">
    <reaction evidence="11">
        <text>O-phospho-L-serine + H2O = L-serine + phosphate</text>
        <dbReference type="Rhea" id="RHEA:21208"/>
        <dbReference type="ChEBI" id="CHEBI:15377"/>
        <dbReference type="ChEBI" id="CHEBI:33384"/>
        <dbReference type="ChEBI" id="CHEBI:43474"/>
        <dbReference type="ChEBI" id="CHEBI:57524"/>
        <dbReference type="EC" id="3.1.3.3"/>
    </reaction>
</comment>
<evidence type="ECO:0000256" key="4">
    <source>
        <dbReference type="ARBA" id="ARBA00012640"/>
    </source>
</evidence>
<dbReference type="Proteomes" id="UP000054017">
    <property type="component" value="Unassembled WGS sequence"/>
</dbReference>
<name>A0A0R2P4K2_9ACTN</name>
<dbReference type="PANTHER" id="PTHR43344:SF2">
    <property type="entry name" value="PHOSPHOSERINE PHOSPHATASE"/>
    <property type="match status" value="1"/>
</dbReference>
<keyword evidence="8" id="KW-0460">Magnesium</keyword>
<evidence type="ECO:0000256" key="6">
    <source>
        <dbReference type="ARBA" id="ARBA00022723"/>
    </source>
</evidence>
<dbReference type="NCBIfam" id="TIGR01488">
    <property type="entry name" value="HAD-SF-IB"/>
    <property type="match status" value="1"/>
</dbReference>
<evidence type="ECO:0000256" key="5">
    <source>
        <dbReference type="ARBA" id="ARBA00022605"/>
    </source>
</evidence>
<dbReference type="GO" id="GO:0005737">
    <property type="term" value="C:cytoplasm"/>
    <property type="evidence" value="ECO:0007669"/>
    <property type="project" value="TreeGrafter"/>
</dbReference>
<evidence type="ECO:0000256" key="3">
    <source>
        <dbReference type="ARBA" id="ARBA00009184"/>
    </source>
</evidence>
<dbReference type="Pfam" id="PF12710">
    <property type="entry name" value="HAD"/>
    <property type="match status" value="1"/>
</dbReference>
<dbReference type="GO" id="GO:0000287">
    <property type="term" value="F:magnesium ion binding"/>
    <property type="evidence" value="ECO:0007669"/>
    <property type="project" value="TreeGrafter"/>
</dbReference>
<accession>A0A0R2P4K2</accession>
<evidence type="ECO:0000256" key="12">
    <source>
        <dbReference type="ARBA" id="ARBA00048523"/>
    </source>
</evidence>
<feature type="active site" description="Proton donor" evidence="13">
    <location>
        <position position="17"/>
    </location>
</feature>
<protein>
    <recommendedName>
        <fullName evidence="4">phosphoserine phosphatase</fullName>
        <ecNumber evidence="4">3.1.3.3</ecNumber>
    </recommendedName>
    <alternativeName>
        <fullName evidence="10">O-phosphoserine phosphohydrolase</fullName>
    </alternativeName>
</protein>
<reference evidence="14 15" key="1">
    <citation type="submission" date="2015-10" db="EMBL/GenBank/DDBJ databases">
        <title>Metagenome-Assembled Genomes uncover a global brackish microbiome.</title>
        <authorList>
            <person name="Hugerth L.W."/>
            <person name="Larsson J."/>
            <person name="Alneberg J."/>
            <person name="Lindh M.V."/>
            <person name="Legrand C."/>
            <person name="Pinhassi J."/>
            <person name="Andersson A.F."/>
        </authorList>
    </citation>
    <scope>NUCLEOTIDE SEQUENCE [LARGE SCALE GENOMIC DNA]</scope>
    <source>
        <strain evidence="14">BACL2 MAG-121220-bin52</strain>
    </source>
</reference>
<evidence type="ECO:0000256" key="10">
    <source>
        <dbReference type="ARBA" id="ARBA00031693"/>
    </source>
</evidence>
<evidence type="ECO:0000256" key="11">
    <source>
        <dbReference type="ARBA" id="ARBA00048138"/>
    </source>
</evidence>
<keyword evidence="6" id="KW-0479">Metal-binding</keyword>
<dbReference type="GO" id="GO:0006564">
    <property type="term" value="P:L-serine biosynthetic process"/>
    <property type="evidence" value="ECO:0007669"/>
    <property type="project" value="UniProtKB-KW"/>
</dbReference>
<proteinExistence type="inferred from homology"/>
<dbReference type="SFLD" id="SFLDG01136">
    <property type="entry name" value="C1.6:_Phosphoserine_Phosphatas"/>
    <property type="match status" value="1"/>
</dbReference>
<gene>
    <name evidence="14" type="ORF">ABR65_05485</name>
</gene>
<comment type="similarity">
    <text evidence="3">Belongs to the HAD-like hydrolase superfamily. SerB family.</text>
</comment>
<dbReference type="Gene3D" id="3.40.50.1000">
    <property type="entry name" value="HAD superfamily/HAD-like"/>
    <property type="match status" value="1"/>
</dbReference>
<dbReference type="EMBL" id="LIAX01000074">
    <property type="protein sequence ID" value="KRO32983.1"/>
    <property type="molecule type" value="Genomic_DNA"/>
</dbReference>
<sequence length="215" mass="23657">MSPVICYEVELILFDVDSTLIKEEVIDLLAEKSGHGPEVSQITTRAMRGEIDFLQALEMRIALLEGLPESVFDEVLSQISFSDGFSELFEYLRANHFLIGAVSGGFHNVLDKFFADLNLDFLRANTLEVKGSKISGKLLSQPIDRAAKGRALKEFAASHEIKLEKTVAVGDGANDLEMIELAGLGVSYMGKEILKSRAGLHLDRPGLDALIQYLE</sequence>
<evidence type="ECO:0000256" key="9">
    <source>
        <dbReference type="ARBA" id="ARBA00023299"/>
    </source>
</evidence>
<evidence type="ECO:0000256" key="8">
    <source>
        <dbReference type="ARBA" id="ARBA00022842"/>
    </source>
</evidence>
<evidence type="ECO:0000256" key="1">
    <source>
        <dbReference type="ARBA" id="ARBA00001946"/>
    </source>
</evidence>
<dbReference type="InterPro" id="IPR004469">
    <property type="entry name" value="PSP"/>
</dbReference>
<keyword evidence="5" id="KW-0028">Amino-acid biosynthesis</keyword>
<feature type="active site" description="Nucleophile" evidence="13">
    <location>
        <position position="15"/>
    </location>
</feature>
<comment type="pathway">
    <text evidence="2">Amino-acid biosynthesis; L-serine biosynthesis; L-serine from 3-phospho-D-glycerate: step 3/3.</text>
</comment>
<dbReference type="InterPro" id="IPR050582">
    <property type="entry name" value="HAD-like_SerB"/>
</dbReference>
<dbReference type="NCBIfam" id="TIGR00338">
    <property type="entry name" value="serB"/>
    <property type="match status" value="1"/>
</dbReference>
<dbReference type="InterPro" id="IPR036412">
    <property type="entry name" value="HAD-like_sf"/>
</dbReference>
<comment type="cofactor">
    <cofactor evidence="1">
        <name>Mg(2+)</name>
        <dbReference type="ChEBI" id="CHEBI:18420"/>
    </cofactor>
</comment>
<dbReference type="SFLD" id="SFLDS00003">
    <property type="entry name" value="Haloacid_Dehalogenase"/>
    <property type="match status" value="1"/>
</dbReference>
<organism evidence="14 15">
    <name type="scientific">Actinobacteria bacterium BACL2 MAG-121220-bin52</name>
    <dbReference type="NCBI Taxonomy" id="1655573"/>
    <lineage>
        <taxon>Bacteria</taxon>
        <taxon>Bacillati</taxon>
        <taxon>Actinomycetota</taxon>
        <taxon>Actinomycetes</taxon>
        <taxon>Actinomycetes incertae sedis</taxon>
        <taxon>ac1 cluster</taxon>
    </lineage>
</organism>
<dbReference type="EC" id="3.1.3.3" evidence="4"/>
<evidence type="ECO:0000256" key="2">
    <source>
        <dbReference type="ARBA" id="ARBA00005135"/>
    </source>
</evidence>
<keyword evidence="9" id="KW-0718">Serine biosynthesis</keyword>
<keyword evidence="7" id="KW-0378">Hydrolase</keyword>
<dbReference type="PANTHER" id="PTHR43344">
    <property type="entry name" value="PHOSPHOSERINE PHOSPHATASE"/>
    <property type="match status" value="1"/>
</dbReference>
<dbReference type="SFLD" id="SFLDF00029">
    <property type="entry name" value="phosphoserine_phosphatase"/>
    <property type="match status" value="1"/>
</dbReference>
<dbReference type="GO" id="GO:0036424">
    <property type="term" value="F:L-phosphoserine phosphatase activity"/>
    <property type="evidence" value="ECO:0007669"/>
    <property type="project" value="InterPro"/>
</dbReference>
<dbReference type="InterPro" id="IPR023214">
    <property type="entry name" value="HAD_sf"/>
</dbReference>
<dbReference type="AlphaFoldDB" id="A0A0R2P4K2"/>
<dbReference type="SUPFAM" id="SSF56784">
    <property type="entry name" value="HAD-like"/>
    <property type="match status" value="1"/>
</dbReference>
<evidence type="ECO:0000313" key="14">
    <source>
        <dbReference type="EMBL" id="KRO32983.1"/>
    </source>
</evidence>
<dbReference type="UniPathway" id="UPA00135">
    <property type="reaction ID" value="UER00198"/>
</dbReference>
<evidence type="ECO:0000313" key="15">
    <source>
        <dbReference type="Proteomes" id="UP000054017"/>
    </source>
</evidence>